<name>A0A9P6NWM1_9BASI</name>
<feature type="non-terminal residue" evidence="2">
    <location>
        <position position="89"/>
    </location>
</feature>
<keyword evidence="1" id="KW-0472">Membrane</keyword>
<keyword evidence="1" id="KW-1133">Transmembrane helix</keyword>
<sequence length="89" mass="10282">MSLSPHLYTYSPETSDDHYRTTLYQYFMKMYWPIYSFIMFLTLIFGASTNSVTLGLANPKNLKRDNCDCQPKAHQNCCTPTHDVSPCCI</sequence>
<dbReference type="AlphaFoldDB" id="A0A9P6NWM1"/>
<proteinExistence type="predicted"/>
<accession>A0A9P6NWM1</accession>
<keyword evidence="3" id="KW-1185">Reference proteome</keyword>
<comment type="caution">
    <text evidence="2">The sequence shown here is derived from an EMBL/GenBank/DDBJ whole genome shotgun (WGS) entry which is preliminary data.</text>
</comment>
<evidence type="ECO:0000313" key="3">
    <source>
        <dbReference type="Proteomes" id="UP000886653"/>
    </source>
</evidence>
<dbReference type="Proteomes" id="UP000886653">
    <property type="component" value="Unassembled WGS sequence"/>
</dbReference>
<protein>
    <submittedName>
        <fullName evidence="2">Uncharacterized protein</fullName>
    </submittedName>
</protein>
<reference evidence="2" key="1">
    <citation type="submission" date="2013-11" db="EMBL/GenBank/DDBJ databases">
        <title>Genome sequence of the fusiform rust pathogen reveals effectors for host alternation and coevolution with pine.</title>
        <authorList>
            <consortium name="DOE Joint Genome Institute"/>
            <person name="Smith K."/>
            <person name="Pendleton A."/>
            <person name="Kubisiak T."/>
            <person name="Anderson C."/>
            <person name="Salamov A."/>
            <person name="Aerts A."/>
            <person name="Riley R."/>
            <person name="Clum A."/>
            <person name="Lindquist E."/>
            <person name="Ence D."/>
            <person name="Campbell M."/>
            <person name="Kronenberg Z."/>
            <person name="Feau N."/>
            <person name="Dhillon B."/>
            <person name="Hamelin R."/>
            <person name="Burleigh J."/>
            <person name="Smith J."/>
            <person name="Yandell M."/>
            <person name="Nelson C."/>
            <person name="Grigoriev I."/>
            <person name="Davis J."/>
        </authorList>
    </citation>
    <scope>NUCLEOTIDE SEQUENCE</scope>
    <source>
        <strain evidence="2">G11</strain>
    </source>
</reference>
<dbReference type="EMBL" id="MU167211">
    <property type="protein sequence ID" value="KAG0151742.1"/>
    <property type="molecule type" value="Genomic_DNA"/>
</dbReference>
<organism evidence="2 3">
    <name type="scientific">Cronartium quercuum f. sp. fusiforme G11</name>
    <dbReference type="NCBI Taxonomy" id="708437"/>
    <lineage>
        <taxon>Eukaryota</taxon>
        <taxon>Fungi</taxon>
        <taxon>Dikarya</taxon>
        <taxon>Basidiomycota</taxon>
        <taxon>Pucciniomycotina</taxon>
        <taxon>Pucciniomycetes</taxon>
        <taxon>Pucciniales</taxon>
        <taxon>Coleosporiaceae</taxon>
        <taxon>Cronartium</taxon>
    </lineage>
</organism>
<gene>
    <name evidence="2" type="ORF">CROQUDRAFT_650773</name>
</gene>
<evidence type="ECO:0000256" key="1">
    <source>
        <dbReference type="SAM" id="Phobius"/>
    </source>
</evidence>
<keyword evidence="1" id="KW-0812">Transmembrane</keyword>
<feature type="transmembrane region" description="Helical" evidence="1">
    <location>
        <begin position="34"/>
        <end position="56"/>
    </location>
</feature>
<evidence type="ECO:0000313" key="2">
    <source>
        <dbReference type="EMBL" id="KAG0151742.1"/>
    </source>
</evidence>